<sequence length="142" mass="15967">LDLPKVTPSDRKRNRCDELIRLMGCGISSGSRQQPVSENVVQTNLTYSQRKTRIIQEEEVDVCVNDPYDVVDNDWVNAAEGYEVIEETDEWITGVSAGGCRNDLELFATNPQFLLSLGPPDKHPDLNLHPYLVPQPDKEDAL</sequence>
<dbReference type="EMBL" id="GBHO01043889">
    <property type="protein sequence ID" value="JAF99714.1"/>
    <property type="molecule type" value="Transcribed_RNA"/>
</dbReference>
<reference evidence="2" key="2">
    <citation type="submission" date="2014-07" db="EMBL/GenBank/DDBJ databases">
        <authorList>
            <person name="Hull J."/>
        </authorList>
    </citation>
    <scope>NUCLEOTIDE SEQUENCE</scope>
</reference>
<gene>
    <name evidence="2" type="primary">CalpA_16</name>
    <name evidence="2" type="ORF">CM83_102348</name>
</gene>
<reference evidence="2" key="1">
    <citation type="journal article" date="2014" name="PLoS ONE">
        <title>Transcriptome-Based Identification of ABC Transporters in the Western Tarnished Plant Bug Lygus hesperus.</title>
        <authorList>
            <person name="Hull J.J."/>
            <person name="Chaney K."/>
            <person name="Geib S.M."/>
            <person name="Fabrick J.A."/>
            <person name="Brent C.S."/>
            <person name="Walsh D."/>
            <person name="Lavine L.C."/>
        </authorList>
    </citation>
    <scope>NUCLEOTIDE SEQUENCE</scope>
</reference>
<dbReference type="InterPro" id="IPR036213">
    <property type="entry name" value="Calpain_III_sf"/>
</dbReference>
<organism evidence="2">
    <name type="scientific">Lygus hesperus</name>
    <name type="common">Western plant bug</name>
    <dbReference type="NCBI Taxonomy" id="30085"/>
    <lineage>
        <taxon>Eukaryota</taxon>
        <taxon>Metazoa</taxon>
        <taxon>Ecdysozoa</taxon>
        <taxon>Arthropoda</taxon>
        <taxon>Hexapoda</taxon>
        <taxon>Insecta</taxon>
        <taxon>Pterygota</taxon>
        <taxon>Neoptera</taxon>
        <taxon>Paraneoptera</taxon>
        <taxon>Hemiptera</taxon>
        <taxon>Heteroptera</taxon>
        <taxon>Panheteroptera</taxon>
        <taxon>Cimicomorpha</taxon>
        <taxon>Miridae</taxon>
        <taxon>Mirini</taxon>
        <taxon>Lygus</taxon>
    </lineage>
</organism>
<evidence type="ECO:0000259" key="1">
    <source>
        <dbReference type="Pfam" id="PF01067"/>
    </source>
</evidence>
<dbReference type="SUPFAM" id="SSF49758">
    <property type="entry name" value="Calpain large subunit, middle domain (domain III)"/>
    <property type="match status" value="1"/>
</dbReference>
<dbReference type="AlphaFoldDB" id="A0A0A9W4D7"/>
<protein>
    <submittedName>
        <fullName evidence="2">Calpain-A</fullName>
    </submittedName>
</protein>
<dbReference type="Gene3D" id="2.60.120.380">
    <property type="match status" value="1"/>
</dbReference>
<dbReference type="Pfam" id="PF01067">
    <property type="entry name" value="Calpain_III"/>
    <property type="match status" value="1"/>
</dbReference>
<accession>A0A0A9W4D7</accession>
<evidence type="ECO:0000313" key="2">
    <source>
        <dbReference type="EMBL" id="JAF99714.1"/>
    </source>
</evidence>
<feature type="non-terminal residue" evidence="2">
    <location>
        <position position="1"/>
    </location>
</feature>
<feature type="non-terminal residue" evidence="2">
    <location>
        <position position="142"/>
    </location>
</feature>
<name>A0A0A9W4D7_LYGHE</name>
<proteinExistence type="predicted"/>
<dbReference type="InterPro" id="IPR022682">
    <property type="entry name" value="Calpain_domain_III"/>
</dbReference>
<feature type="domain" description="Peptidase C2 calpain large subunit" evidence="1">
    <location>
        <begin position="89"/>
        <end position="124"/>
    </location>
</feature>